<keyword evidence="4" id="KW-1185">Reference proteome</keyword>
<dbReference type="EMBL" id="BGPR01061459">
    <property type="protein sequence ID" value="GBO37122.1"/>
    <property type="molecule type" value="Genomic_DNA"/>
</dbReference>
<feature type="domain" description="CCHC-type" evidence="2">
    <location>
        <begin position="201"/>
        <end position="217"/>
    </location>
</feature>
<feature type="domain" description="CCHC-type" evidence="2">
    <location>
        <begin position="182"/>
        <end position="198"/>
    </location>
</feature>
<dbReference type="GO" id="GO:0003723">
    <property type="term" value="F:RNA binding"/>
    <property type="evidence" value="ECO:0007669"/>
    <property type="project" value="InterPro"/>
</dbReference>
<protein>
    <recommendedName>
        <fullName evidence="2">CCHC-type domain-containing protein</fullName>
    </recommendedName>
</protein>
<evidence type="ECO:0000313" key="3">
    <source>
        <dbReference type="EMBL" id="GBO37122.1"/>
    </source>
</evidence>
<dbReference type="GO" id="GO:0003690">
    <property type="term" value="F:double-stranded DNA binding"/>
    <property type="evidence" value="ECO:0007669"/>
    <property type="project" value="InterPro"/>
</dbReference>
<comment type="caution">
    <text evidence="3">The sequence shown here is derived from an EMBL/GenBank/DDBJ whole genome shotgun (WGS) entry which is preliminary data.</text>
</comment>
<dbReference type="PANTHER" id="PTHR22639:SF3">
    <property type="entry name" value="ZINC FINGER CCHC DOMAIN-CONTAINING PROTEIN 3"/>
    <property type="match status" value="1"/>
</dbReference>
<dbReference type="Proteomes" id="UP000499080">
    <property type="component" value="Unassembled WGS sequence"/>
</dbReference>
<feature type="region of interest" description="Disordered" evidence="1">
    <location>
        <begin position="356"/>
        <end position="393"/>
    </location>
</feature>
<organism evidence="3 4">
    <name type="scientific">Araneus ventricosus</name>
    <name type="common">Orbweaver spider</name>
    <name type="synonym">Epeira ventricosa</name>
    <dbReference type="NCBI Taxonomy" id="182803"/>
    <lineage>
        <taxon>Eukaryota</taxon>
        <taxon>Metazoa</taxon>
        <taxon>Ecdysozoa</taxon>
        <taxon>Arthropoda</taxon>
        <taxon>Chelicerata</taxon>
        <taxon>Arachnida</taxon>
        <taxon>Araneae</taxon>
        <taxon>Araneomorphae</taxon>
        <taxon>Entelegynae</taxon>
        <taxon>Araneoidea</taxon>
        <taxon>Araneidae</taxon>
        <taxon>Araneus</taxon>
    </lineage>
</organism>
<feature type="compositionally biased region" description="Acidic residues" evidence="1">
    <location>
        <begin position="454"/>
        <end position="468"/>
    </location>
</feature>
<evidence type="ECO:0000259" key="2">
    <source>
        <dbReference type="SMART" id="SM00343"/>
    </source>
</evidence>
<sequence length="485" mass="53284">MGKGKKFPFSGRPNEQKVLNENHYDTFFIIKRKSSSNETFHTVSPFLIENAISGYLGDVLSVQKLRSGDLLVEVNSRKQAQIILKLNNLGSIPVTTTAHSSLNFCKGVVSCGELFNTPIEEITEKLKNQGVTHVRRISIRKNGQLLGTKHLVLTFHGSKLPESIKAGYMKLAVRHYFPNPLRCFNCQRFGHSKASCRGTLTCARCAEAGHDSSGCIAPEKCINCKGSHTSFSRSCPSWIFEKEVISEKVTKRVTYAEAKRNVKARSPTPGTSYATAVKKNVKSNSTQIIPVVLSSNSVSFKASYTPSEICPRSIDPVLKPSSTDTRNKTVSFQFKVPESNKNPPDLSDFKTVTNRKKLKKDSQVNQDNITVDKVSQHYKPPQLTDKKPSEASNSVITESNITVTKNGTKSAHVCFVGPVADSMAAFPPEKAKVLQSLESDADAEMSSSSASEGDTLEYDMSEDLEDTPENVCPTTPPPPSTARKR</sequence>
<dbReference type="GO" id="GO:0008270">
    <property type="term" value="F:zinc ion binding"/>
    <property type="evidence" value="ECO:0007669"/>
    <property type="project" value="InterPro"/>
</dbReference>
<feature type="compositionally biased region" description="Pro residues" evidence="1">
    <location>
        <begin position="474"/>
        <end position="485"/>
    </location>
</feature>
<dbReference type="SUPFAM" id="SSF57756">
    <property type="entry name" value="Retrovirus zinc finger-like domains"/>
    <property type="match status" value="1"/>
</dbReference>
<evidence type="ECO:0000256" key="1">
    <source>
        <dbReference type="SAM" id="MobiDB-lite"/>
    </source>
</evidence>
<dbReference type="InterPro" id="IPR001878">
    <property type="entry name" value="Znf_CCHC"/>
</dbReference>
<dbReference type="SMART" id="SM00343">
    <property type="entry name" value="ZnF_C2HC"/>
    <property type="match status" value="3"/>
</dbReference>
<dbReference type="PANTHER" id="PTHR22639">
    <property type="entry name" value="GAG-RELATED PROTEIN"/>
    <property type="match status" value="1"/>
</dbReference>
<feature type="compositionally biased region" description="Low complexity" evidence="1">
    <location>
        <begin position="444"/>
        <end position="453"/>
    </location>
</feature>
<dbReference type="AlphaFoldDB" id="A0A4Y2WLC5"/>
<evidence type="ECO:0000313" key="4">
    <source>
        <dbReference type="Proteomes" id="UP000499080"/>
    </source>
</evidence>
<name>A0A4Y2WLC5_ARAVE</name>
<feature type="region of interest" description="Disordered" evidence="1">
    <location>
        <begin position="435"/>
        <end position="485"/>
    </location>
</feature>
<dbReference type="InterPro" id="IPR036875">
    <property type="entry name" value="Znf_CCHC_sf"/>
</dbReference>
<dbReference type="InterPro" id="IPR042509">
    <property type="entry name" value="ZCCHC3"/>
</dbReference>
<accession>A0A4Y2WLC5</accession>
<dbReference type="GO" id="GO:0002218">
    <property type="term" value="P:activation of innate immune response"/>
    <property type="evidence" value="ECO:0007669"/>
    <property type="project" value="InterPro"/>
</dbReference>
<proteinExistence type="predicted"/>
<feature type="domain" description="CCHC-type" evidence="2">
    <location>
        <begin position="220"/>
        <end position="237"/>
    </location>
</feature>
<gene>
    <name evidence="3" type="ORF">AVEN_229719_1</name>
</gene>
<reference evidence="3 4" key="1">
    <citation type="journal article" date="2019" name="Sci. Rep.">
        <title>Orb-weaving spider Araneus ventricosus genome elucidates the spidroin gene catalogue.</title>
        <authorList>
            <person name="Kono N."/>
            <person name="Nakamura H."/>
            <person name="Ohtoshi R."/>
            <person name="Moran D.A.P."/>
            <person name="Shinohara A."/>
            <person name="Yoshida Y."/>
            <person name="Fujiwara M."/>
            <person name="Mori M."/>
            <person name="Tomita M."/>
            <person name="Arakawa K."/>
        </authorList>
    </citation>
    <scope>NUCLEOTIDE SEQUENCE [LARGE SCALE GENOMIC DNA]</scope>
</reference>